<dbReference type="GO" id="GO:0052906">
    <property type="term" value="F:tRNA (guanine(37)-N1)-methyltransferase activity"/>
    <property type="evidence" value="ECO:0007669"/>
    <property type="project" value="UniProtKB-UniRule"/>
</dbReference>
<dbReference type="Proteomes" id="UP000322876">
    <property type="component" value="Unassembled WGS sequence"/>
</dbReference>
<dbReference type="InterPro" id="IPR016009">
    <property type="entry name" value="tRNA_MeTrfase_TRMD/TRM10"/>
</dbReference>
<comment type="subcellular location">
    <subcellularLocation>
        <location evidence="2 15 16">Cytoplasm</location>
    </subcellularLocation>
</comment>
<dbReference type="FunFam" id="3.40.1280.10:FF:000001">
    <property type="entry name" value="tRNA (guanine-N(1)-)-methyltransferase"/>
    <property type="match status" value="1"/>
</dbReference>
<evidence type="ECO:0000256" key="2">
    <source>
        <dbReference type="ARBA" id="ARBA00004496"/>
    </source>
</evidence>
<evidence type="ECO:0000256" key="5">
    <source>
        <dbReference type="ARBA" id="ARBA00012807"/>
    </source>
</evidence>
<dbReference type="CDD" id="cd18085">
    <property type="entry name" value="TM1570-like"/>
    <property type="match status" value="1"/>
</dbReference>
<comment type="subunit">
    <text evidence="4 15 16">Homodimer.</text>
</comment>
<dbReference type="CDD" id="cd18080">
    <property type="entry name" value="TrmD-like"/>
    <property type="match status" value="1"/>
</dbReference>
<dbReference type="OrthoDB" id="9807416at2"/>
<dbReference type="GO" id="GO:0005829">
    <property type="term" value="C:cytosol"/>
    <property type="evidence" value="ECO:0007669"/>
    <property type="project" value="TreeGrafter"/>
</dbReference>
<dbReference type="NCBIfam" id="TIGR00088">
    <property type="entry name" value="trmD"/>
    <property type="match status" value="1"/>
</dbReference>
<evidence type="ECO:0000256" key="14">
    <source>
        <dbReference type="ARBA" id="ARBA00047783"/>
    </source>
</evidence>
<dbReference type="AlphaFoldDB" id="A0A5A8F5Y2"/>
<evidence type="ECO:0000256" key="9">
    <source>
        <dbReference type="ARBA" id="ARBA00022679"/>
    </source>
</evidence>
<dbReference type="Pfam" id="PF01746">
    <property type="entry name" value="tRNA_m1G_MT"/>
    <property type="match status" value="1"/>
</dbReference>
<evidence type="ECO:0000256" key="12">
    <source>
        <dbReference type="ARBA" id="ARBA00029736"/>
    </source>
</evidence>
<reference evidence="19 20" key="1">
    <citation type="submission" date="2019-06" db="EMBL/GenBank/DDBJ databases">
        <title>Genomic insights into carbon and energy metabolism of Deferribacter autotrophicus revealed new metabolic traits in the phylum Deferribacteres.</title>
        <authorList>
            <person name="Slobodkin A.I."/>
            <person name="Slobodkina G.B."/>
            <person name="Allioux M."/>
            <person name="Alain K."/>
            <person name="Jebbar M."/>
            <person name="Shadrin V."/>
            <person name="Kublanov I.V."/>
            <person name="Toshchakov S.V."/>
            <person name="Bonch-Osmolovskaya E.A."/>
        </authorList>
    </citation>
    <scope>NUCLEOTIDE SEQUENCE [LARGE SCALE GENOMIC DNA]</scope>
    <source>
        <strain evidence="19 20">SL50</strain>
    </source>
</reference>
<evidence type="ECO:0000313" key="19">
    <source>
        <dbReference type="EMBL" id="KAA0258530.1"/>
    </source>
</evidence>
<evidence type="ECO:0000256" key="11">
    <source>
        <dbReference type="ARBA" id="ARBA00022694"/>
    </source>
</evidence>
<dbReference type="PANTHER" id="PTHR46417">
    <property type="entry name" value="TRNA (GUANINE-N(1)-)-METHYLTRANSFERASE"/>
    <property type="match status" value="1"/>
</dbReference>
<dbReference type="Gene3D" id="1.10.1270.20">
    <property type="entry name" value="tRNA(m1g37)methyltransferase, domain 2"/>
    <property type="match status" value="1"/>
</dbReference>
<dbReference type="InterPro" id="IPR029028">
    <property type="entry name" value="Alpha/beta_knot_MTases"/>
</dbReference>
<comment type="similarity">
    <text evidence="3 15 16">Belongs to the RNA methyltransferase TrmD family.</text>
</comment>
<feature type="domain" description="tRNA methyltransferase TRMD/TRM10-type" evidence="17">
    <location>
        <begin position="4"/>
        <end position="225"/>
    </location>
</feature>
<evidence type="ECO:0000256" key="10">
    <source>
        <dbReference type="ARBA" id="ARBA00022691"/>
    </source>
</evidence>
<evidence type="ECO:0000256" key="13">
    <source>
        <dbReference type="ARBA" id="ARBA00033392"/>
    </source>
</evidence>
<evidence type="ECO:0000256" key="1">
    <source>
        <dbReference type="ARBA" id="ARBA00002634"/>
    </source>
</evidence>
<dbReference type="EMBL" id="VFJB01000004">
    <property type="protein sequence ID" value="KAA0258530.1"/>
    <property type="molecule type" value="Genomic_DNA"/>
</dbReference>
<evidence type="ECO:0000313" key="20">
    <source>
        <dbReference type="Proteomes" id="UP000322876"/>
    </source>
</evidence>
<keyword evidence="7 15" id="KW-0963">Cytoplasm</keyword>
<protein>
    <recommendedName>
        <fullName evidence="6 15">tRNA (guanine-N(1)-)-methyltransferase</fullName>
        <ecNumber evidence="5 15">2.1.1.228</ecNumber>
    </recommendedName>
    <alternativeName>
        <fullName evidence="12 15">M1G-methyltransferase</fullName>
    </alternativeName>
    <alternativeName>
        <fullName evidence="13 15">tRNA [GM37] methyltransferase</fullName>
    </alternativeName>
</protein>
<evidence type="ECO:0000256" key="7">
    <source>
        <dbReference type="ARBA" id="ARBA00022490"/>
    </source>
</evidence>
<evidence type="ECO:0000256" key="8">
    <source>
        <dbReference type="ARBA" id="ARBA00022603"/>
    </source>
</evidence>
<proteinExistence type="inferred from homology"/>
<evidence type="ECO:0000256" key="4">
    <source>
        <dbReference type="ARBA" id="ARBA00011738"/>
    </source>
</evidence>
<evidence type="ECO:0000256" key="3">
    <source>
        <dbReference type="ARBA" id="ARBA00007630"/>
    </source>
</evidence>
<feature type="domain" description="tRNA (guanine-N(1)-)-methyltransferase C-terminal" evidence="18">
    <location>
        <begin position="242"/>
        <end position="418"/>
    </location>
</feature>
<keyword evidence="20" id="KW-1185">Reference proteome</keyword>
<dbReference type="RefSeq" id="WP_149266086.1">
    <property type="nucleotide sequence ID" value="NZ_VFJB01000004.1"/>
</dbReference>
<keyword evidence="9 15" id="KW-0808">Transferase</keyword>
<evidence type="ECO:0000259" key="17">
    <source>
        <dbReference type="Pfam" id="PF01746"/>
    </source>
</evidence>
<feature type="binding site" evidence="15">
    <location>
        <begin position="132"/>
        <end position="137"/>
    </location>
    <ligand>
        <name>S-adenosyl-L-methionine</name>
        <dbReference type="ChEBI" id="CHEBI:59789"/>
    </ligand>
</feature>
<sequence length="421" mass="48053">MKIFNILTIFPSMFKSPFELGVLSKGIENSLFKVNPINLRDFAEDKHQMTDDYQYGGGAGLVMKPEPIVKAARYLKEKENSHIVLLDPRGKTFNQKKAEELLKHDSITFICGRYEGVDERVRELVVDEEISIGDFILTGGEFAAMVIIDAVARLIPGVLGDESSPVEESFTSGLLEYPHYTRPYEFEGKKVPEVLVSGHHQKINEWRLEKSIKITLQNRVDLLKKSALDSNVLSRIKSLRRLYVGLLHYPMYDKERNIVATAITNMDLHDISRSCRTFGVKKYYVVNPLEAQREIAKRVLKHWKKGFGATYNVNRKEAFEVTDVKESLIEVIDEIEKREGEKPVLVATTARKVENAISFDNLKSLTFQKPVLLLFGTGWGFADDMFDICDYVLERIEGFDDFNHLSVRSAVAIILNRLNIN</sequence>
<name>A0A5A8F5Y2_9BACT</name>
<comment type="catalytic activity">
    <reaction evidence="14 15 16">
        <text>guanosine(37) in tRNA + S-adenosyl-L-methionine = N(1)-methylguanosine(37) in tRNA + S-adenosyl-L-homocysteine + H(+)</text>
        <dbReference type="Rhea" id="RHEA:36899"/>
        <dbReference type="Rhea" id="RHEA-COMP:10145"/>
        <dbReference type="Rhea" id="RHEA-COMP:10147"/>
        <dbReference type="ChEBI" id="CHEBI:15378"/>
        <dbReference type="ChEBI" id="CHEBI:57856"/>
        <dbReference type="ChEBI" id="CHEBI:59789"/>
        <dbReference type="ChEBI" id="CHEBI:73542"/>
        <dbReference type="ChEBI" id="CHEBI:74269"/>
        <dbReference type="EC" id="2.1.1.228"/>
    </reaction>
</comment>
<evidence type="ECO:0000256" key="6">
    <source>
        <dbReference type="ARBA" id="ARBA00014679"/>
    </source>
</evidence>
<accession>A0A5A8F5Y2</accession>
<gene>
    <name evidence="15 19" type="primary">trmD</name>
    <name evidence="19" type="ORF">FHQ18_05070</name>
</gene>
<evidence type="ECO:0000256" key="16">
    <source>
        <dbReference type="RuleBase" id="RU003464"/>
    </source>
</evidence>
<feature type="binding site" evidence="15">
    <location>
        <position position="112"/>
    </location>
    <ligand>
        <name>S-adenosyl-L-methionine</name>
        <dbReference type="ChEBI" id="CHEBI:59789"/>
    </ligand>
</feature>
<dbReference type="NCBIfam" id="NF000648">
    <property type="entry name" value="PRK00026.1"/>
    <property type="match status" value="1"/>
</dbReference>
<dbReference type="Gene3D" id="3.40.1280.10">
    <property type="match status" value="2"/>
</dbReference>
<dbReference type="SUPFAM" id="SSF75217">
    <property type="entry name" value="alpha/beta knot"/>
    <property type="match status" value="2"/>
</dbReference>
<dbReference type="PANTHER" id="PTHR46417:SF1">
    <property type="entry name" value="TRNA (GUANINE-N(1)-)-METHYLTRANSFERASE"/>
    <property type="match status" value="1"/>
</dbReference>
<dbReference type="EC" id="2.1.1.228" evidence="5 15"/>
<organism evidence="19 20">
    <name type="scientific">Deferribacter autotrophicus</name>
    <dbReference type="NCBI Taxonomy" id="500465"/>
    <lineage>
        <taxon>Bacteria</taxon>
        <taxon>Pseudomonadati</taxon>
        <taxon>Deferribacterota</taxon>
        <taxon>Deferribacteres</taxon>
        <taxon>Deferribacterales</taxon>
        <taxon>Deferribacteraceae</taxon>
        <taxon>Deferribacter</taxon>
    </lineage>
</organism>
<dbReference type="InterPro" id="IPR019230">
    <property type="entry name" value="RNA_MeTrfase_C_dom"/>
</dbReference>
<keyword evidence="10 15" id="KW-0949">S-adenosyl-L-methionine</keyword>
<dbReference type="InterPro" id="IPR002649">
    <property type="entry name" value="tRNA_m1G_MeTrfase_TrmD"/>
</dbReference>
<keyword evidence="8 15" id="KW-0489">Methyltransferase</keyword>
<evidence type="ECO:0000259" key="18">
    <source>
        <dbReference type="Pfam" id="PF09936"/>
    </source>
</evidence>
<dbReference type="InterPro" id="IPR029026">
    <property type="entry name" value="tRNA_m1G_MTases_N"/>
</dbReference>
<comment type="caution">
    <text evidence="19">The sequence shown here is derived from an EMBL/GenBank/DDBJ whole genome shotgun (WGS) entry which is preliminary data.</text>
</comment>
<evidence type="ECO:0000256" key="15">
    <source>
        <dbReference type="HAMAP-Rule" id="MF_00605"/>
    </source>
</evidence>
<dbReference type="GO" id="GO:0002939">
    <property type="term" value="P:tRNA N1-guanine methylation"/>
    <property type="evidence" value="ECO:0007669"/>
    <property type="project" value="TreeGrafter"/>
</dbReference>
<keyword evidence="11 15" id="KW-0819">tRNA processing</keyword>
<comment type="function">
    <text evidence="1 15 16">Specifically methylates guanosine-37 in various tRNAs.</text>
</comment>
<dbReference type="HAMAP" id="MF_00605">
    <property type="entry name" value="TrmD"/>
    <property type="match status" value="1"/>
</dbReference>
<dbReference type="FunFam" id="1.10.1270.20:FF:000001">
    <property type="entry name" value="tRNA (guanine-N(1)-)-methyltransferase"/>
    <property type="match status" value="1"/>
</dbReference>
<dbReference type="Pfam" id="PF09936">
    <property type="entry name" value="Methyltrn_RNA_4"/>
    <property type="match status" value="1"/>
</dbReference>
<dbReference type="InterPro" id="IPR023148">
    <property type="entry name" value="tRNA_m1G_MeTrfase_C_sf"/>
</dbReference>